<feature type="compositionally biased region" description="Polar residues" evidence="1">
    <location>
        <begin position="1"/>
        <end position="10"/>
    </location>
</feature>
<dbReference type="Proteomes" id="UP000269276">
    <property type="component" value="Unassembled WGS sequence"/>
</dbReference>
<sequence>MLRLPTNRSNPRPLAPRASHSVPDITGSRATKKKGKRKKKRKKRKTKSPCGLPSKRTVMKNMEETILALSWRERPFPMPPEPAKPVEGILLSARLLRARREREEKNSERPDYPRRTDGKSRNTEGRGRPNQTLSRPLLNNNNNRLRSFAFYRRSVREEDVPVVSAYKIPHLPVGSITTEQEQYLWVQLRDGLDEGEYKDVAARVEIHVTDAVAATYLRSRAYRQQLSRTVDTSQTISAVPNIRLIYKPPHPKFTGLQGTAAIDIRVILNDEDVPRLLFELRHADDRIKFVFEQPMIFDAPL</sequence>
<feature type="compositionally biased region" description="Basic residues" evidence="1">
    <location>
        <begin position="30"/>
        <end position="47"/>
    </location>
</feature>
<dbReference type="EMBL" id="QWIP01000463">
    <property type="protein sequence ID" value="RMY63405.1"/>
    <property type="molecule type" value="Genomic_DNA"/>
</dbReference>
<evidence type="ECO:0000313" key="3">
    <source>
        <dbReference type="Proteomes" id="UP000269276"/>
    </source>
</evidence>
<proteinExistence type="predicted"/>
<organism evidence="2 3">
    <name type="scientific">Hortaea werneckii</name>
    <name type="common">Black yeast</name>
    <name type="synonym">Cladosporium werneckii</name>
    <dbReference type="NCBI Taxonomy" id="91943"/>
    <lineage>
        <taxon>Eukaryota</taxon>
        <taxon>Fungi</taxon>
        <taxon>Dikarya</taxon>
        <taxon>Ascomycota</taxon>
        <taxon>Pezizomycotina</taxon>
        <taxon>Dothideomycetes</taxon>
        <taxon>Dothideomycetidae</taxon>
        <taxon>Mycosphaerellales</taxon>
        <taxon>Teratosphaeriaceae</taxon>
        <taxon>Hortaea</taxon>
    </lineage>
</organism>
<name>A0A3M7DGG5_HORWE</name>
<comment type="caution">
    <text evidence="2">The sequence shown here is derived from an EMBL/GenBank/DDBJ whole genome shotgun (WGS) entry which is preliminary data.</text>
</comment>
<feature type="region of interest" description="Disordered" evidence="1">
    <location>
        <begin position="1"/>
        <end position="59"/>
    </location>
</feature>
<reference evidence="2 3" key="1">
    <citation type="journal article" date="2018" name="BMC Genomics">
        <title>Genomic evidence for intraspecific hybridization in a clonal and extremely halotolerant yeast.</title>
        <authorList>
            <person name="Gostincar C."/>
            <person name="Stajich J.E."/>
            <person name="Zupancic J."/>
            <person name="Zalar P."/>
            <person name="Gunde-Cimerman N."/>
        </authorList>
    </citation>
    <scope>NUCLEOTIDE SEQUENCE [LARGE SCALE GENOMIC DNA]</scope>
    <source>
        <strain evidence="2 3">EXF-2682</strain>
    </source>
</reference>
<dbReference type="AlphaFoldDB" id="A0A3M7DGG5"/>
<dbReference type="OrthoDB" id="3939839at2759"/>
<gene>
    <name evidence="2" type="ORF">D0863_10565</name>
</gene>
<accession>A0A3M7DGG5</accession>
<feature type="compositionally biased region" description="Basic and acidic residues" evidence="1">
    <location>
        <begin position="100"/>
        <end position="127"/>
    </location>
</feature>
<evidence type="ECO:0000313" key="2">
    <source>
        <dbReference type="EMBL" id="RMY63405.1"/>
    </source>
</evidence>
<protein>
    <submittedName>
        <fullName evidence="2">Uncharacterized protein</fullName>
    </submittedName>
</protein>
<feature type="region of interest" description="Disordered" evidence="1">
    <location>
        <begin position="100"/>
        <end position="139"/>
    </location>
</feature>
<evidence type="ECO:0000256" key="1">
    <source>
        <dbReference type="SAM" id="MobiDB-lite"/>
    </source>
</evidence>